<comment type="similarity">
    <text evidence="1">Belongs to the RlpA family.</text>
</comment>
<evidence type="ECO:0000259" key="2">
    <source>
        <dbReference type="PROSITE" id="PS51724"/>
    </source>
</evidence>
<dbReference type="Gene3D" id="3.30.70.1070">
    <property type="entry name" value="Sporulation related repeat"/>
    <property type="match status" value="1"/>
</dbReference>
<dbReference type="Proteomes" id="UP000325255">
    <property type="component" value="Unassembled WGS sequence"/>
</dbReference>
<evidence type="ECO:0000313" key="4">
    <source>
        <dbReference type="Proteomes" id="UP000325255"/>
    </source>
</evidence>
<dbReference type="OrthoDB" id="9779128at2"/>
<protein>
    <recommendedName>
        <fullName evidence="1">Endolytic peptidoglycan transglycosylase RlpA</fullName>
        <ecNumber evidence="1">4.2.2.-</ecNumber>
    </recommendedName>
</protein>
<dbReference type="GO" id="GO:0000270">
    <property type="term" value="P:peptidoglycan metabolic process"/>
    <property type="evidence" value="ECO:0007669"/>
    <property type="project" value="UniProtKB-UniRule"/>
</dbReference>
<dbReference type="Pfam" id="PF03330">
    <property type="entry name" value="DPBB_1"/>
    <property type="match status" value="1"/>
</dbReference>
<dbReference type="InterPro" id="IPR007730">
    <property type="entry name" value="SPOR-like_dom"/>
</dbReference>
<proteinExistence type="inferred from homology"/>
<dbReference type="GO" id="GO:0071555">
    <property type="term" value="P:cell wall organization"/>
    <property type="evidence" value="ECO:0007669"/>
    <property type="project" value="UniProtKB-KW"/>
</dbReference>
<dbReference type="GO" id="GO:0051301">
    <property type="term" value="P:cell division"/>
    <property type="evidence" value="ECO:0007669"/>
    <property type="project" value="UniProtKB-KW"/>
</dbReference>
<dbReference type="InterPro" id="IPR036908">
    <property type="entry name" value="RlpA-like_sf"/>
</dbReference>
<evidence type="ECO:0000313" key="3">
    <source>
        <dbReference type="EMBL" id="KAA5611736.1"/>
    </source>
</evidence>
<reference evidence="3 4" key="1">
    <citation type="submission" date="2019-09" db="EMBL/GenBank/DDBJ databases">
        <title>Genome sequence of Rhodovastum atsumiense, a diverse member of the Acetobacteraceae family of non-sulfur purple photosynthetic bacteria.</title>
        <authorList>
            <person name="Meyer T."/>
            <person name="Kyndt J."/>
        </authorList>
    </citation>
    <scope>NUCLEOTIDE SEQUENCE [LARGE SCALE GENOMIC DNA]</scope>
    <source>
        <strain evidence="3 4">DSM 21279</strain>
    </source>
</reference>
<keyword evidence="1" id="KW-0456">Lyase</keyword>
<keyword evidence="1" id="KW-0961">Cell wall biogenesis/degradation</keyword>
<accession>A0A5M6ITU6</accession>
<keyword evidence="3" id="KW-0131">Cell cycle</keyword>
<name>A0A5M6ITU6_9PROT</name>
<comment type="caution">
    <text evidence="3">The sequence shown here is derived from an EMBL/GenBank/DDBJ whole genome shotgun (WGS) entry which is preliminary data.</text>
</comment>
<dbReference type="AlphaFoldDB" id="A0A5M6ITU6"/>
<sequence length="313" mass="33111">MHLPARRSYYHVTQAARLLPVLLLAACVGGCHTGPRQAAPQPGRYVVGEPYQTGGLWRYPREQFEYADTGLAAVAGAHAPQTANGETYDPTALAAGHRTLQLPALARVTSLETGRAVLVRINDRGPADPGRLIELTPRAAELLGGGKGPLRVRVQLLEAESRAMAGALAEVPLLSVATAPRGGVQAESLAPPPGARQAVRVRGAAAGPVAQATGNAAVPTVPLRLPEQVWQQPADPGLLYIECGSFARLEYARVMQHTLAGLGPQVSTDYNAPRERAFRVRIGPFADTTQADAMLDRTLRAGVSDARIVVDSR</sequence>
<organism evidence="3 4">
    <name type="scientific">Rhodovastum atsumiense</name>
    <dbReference type="NCBI Taxonomy" id="504468"/>
    <lineage>
        <taxon>Bacteria</taxon>
        <taxon>Pseudomonadati</taxon>
        <taxon>Pseudomonadota</taxon>
        <taxon>Alphaproteobacteria</taxon>
        <taxon>Acetobacterales</taxon>
        <taxon>Acetobacteraceae</taxon>
        <taxon>Rhodovastum</taxon>
    </lineage>
</organism>
<dbReference type="InterPro" id="IPR034718">
    <property type="entry name" value="RlpA"/>
</dbReference>
<dbReference type="HAMAP" id="MF_02071">
    <property type="entry name" value="RlpA"/>
    <property type="match status" value="1"/>
</dbReference>
<dbReference type="PANTHER" id="PTHR34183">
    <property type="entry name" value="ENDOLYTIC PEPTIDOGLYCAN TRANSGLYCOSYLASE RLPA"/>
    <property type="match status" value="1"/>
</dbReference>
<dbReference type="PROSITE" id="PS51724">
    <property type="entry name" value="SPOR"/>
    <property type="match status" value="1"/>
</dbReference>
<keyword evidence="4" id="KW-1185">Reference proteome</keyword>
<comment type="function">
    <text evidence="1">Lytic transglycosylase with a strong preference for naked glycan strands that lack stem peptides.</text>
</comment>
<keyword evidence="3" id="KW-0132">Cell division</keyword>
<dbReference type="InterPro" id="IPR009009">
    <property type="entry name" value="RlpA-like_DPBB"/>
</dbReference>
<feature type="domain" description="SPOR" evidence="2">
    <location>
        <begin position="233"/>
        <end position="311"/>
    </location>
</feature>
<dbReference type="GO" id="GO:0042834">
    <property type="term" value="F:peptidoglycan binding"/>
    <property type="evidence" value="ECO:0007669"/>
    <property type="project" value="InterPro"/>
</dbReference>
<dbReference type="GO" id="GO:0008932">
    <property type="term" value="F:lytic endotransglycosylase activity"/>
    <property type="evidence" value="ECO:0007669"/>
    <property type="project" value="UniProtKB-UniRule"/>
</dbReference>
<evidence type="ECO:0000256" key="1">
    <source>
        <dbReference type="HAMAP-Rule" id="MF_02071"/>
    </source>
</evidence>
<gene>
    <name evidence="1" type="primary">rlpA</name>
    <name evidence="3" type="ORF">F1189_13145</name>
</gene>
<dbReference type="EC" id="4.2.2.-" evidence="1"/>
<dbReference type="SUPFAM" id="SSF110997">
    <property type="entry name" value="Sporulation related repeat"/>
    <property type="match status" value="1"/>
</dbReference>
<dbReference type="PANTHER" id="PTHR34183:SF1">
    <property type="entry name" value="ENDOLYTIC PEPTIDOGLYCAN TRANSGLYCOSYLASE RLPA"/>
    <property type="match status" value="1"/>
</dbReference>
<dbReference type="EMBL" id="VWPK01000018">
    <property type="protein sequence ID" value="KAA5611736.1"/>
    <property type="molecule type" value="Genomic_DNA"/>
</dbReference>
<dbReference type="Pfam" id="PF05036">
    <property type="entry name" value="SPOR"/>
    <property type="match status" value="1"/>
</dbReference>
<dbReference type="Gene3D" id="2.40.40.10">
    <property type="entry name" value="RlpA-like domain"/>
    <property type="match status" value="1"/>
</dbReference>
<dbReference type="CDD" id="cd22268">
    <property type="entry name" value="DPBB_RlpA-like"/>
    <property type="match status" value="1"/>
</dbReference>
<dbReference type="InterPro" id="IPR036680">
    <property type="entry name" value="SPOR-like_sf"/>
</dbReference>